<sequence length="166" mass="18944">MLALRAHKLSSWREVKVIWGIQVPQQMTETQAFSDLELDSRRNAISELVTAHNYTGLWKMGIEVVEKESAVGESCYETAFPPSIYPRDILTKVISSWEIRNSPKIGDVAIYFNTRSRSTVHLGRITENGRIRSRWGLGGMLCEHSPLDIPIYCGRELTILYFSEPK</sequence>
<organism evidence="1 2">
    <name type="scientific">Candidatus Woesebacteria bacterium RBG_16_42_24</name>
    <dbReference type="NCBI Taxonomy" id="1802485"/>
    <lineage>
        <taxon>Bacteria</taxon>
        <taxon>Candidatus Woeseibacteriota</taxon>
    </lineage>
</organism>
<name>A0A1F7XLX0_9BACT</name>
<evidence type="ECO:0008006" key="3">
    <source>
        <dbReference type="Google" id="ProtNLM"/>
    </source>
</evidence>
<gene>
    <name evidence="1" type="ORF">A2V97_04570</name>
</gene>
<proteinExistence type="predicted"/>
<accession>A0A1F7XLX0</accession>
<comment type="caution">
    <text evidence="1">The sequence shown here is derived from an EMBL/GenBank/DDBJ whole genome shotgun (WGS) entry which is preliminary data.</text>
</comment>
<reference evidence="1 2" key="1">
    <citation type="journal article" date="2016" name="Nat. Commun.">
        <title>Thousands of microbial genomes shed light on interconnected biogeochemical processes in an aquifer system.</title>
        <authorList>
            <person name="Anantharaman K."/>
            <person name="Brown C.T."/>
            <person name="Hug L.A."/>
            <person name="Sharon I."/>
            <person name="Castelle C.J."/>
            <person name="Probst A.J."/>
            <person name="Thomas B.C."/>
            <person name="Singh A."/>
            <person name="Wilkins M.J."/>
            <person name="Karaoz U."/>
            <person name="Brodie E.L."/>
            <person name="Williams K.H."/>
            <person name="Hubbard S.S."/>
            <person name="Banfield J.F."/>
        </authorList>
    </citation>
    <scope>NUCLEOTIDE SEQUENCE [LARGE SCALE GENOMIC DNA]</scope>
</reference>
<evidence type="ECO:0000313" key="2">
    <source>
        <dbReference type="Proteomes" id="UP000177382"/>
    </source>
</evidence>
<dbReference type="EMBL" id="MGFX01000001">
    <property type="protein sequence ID" value="OGM16011.1"/>
    <property type="molecule type" value="Genomic_DNA"/>
</dbReference>
<dbReference type="AlphaFoldDB" id="A0A1F7XLX0"/>
<evidence type="ECO:0000313" key="1">
    <source>
        <dbReference type="EMBL" id="OGM16011.1"/>
    </source>
</evidence>
<dbReference type="Proteomes" id="UP000177382">
    <property type="component" value="Unassembled WGS sequence"/>
</dbReference>
<protein>
    <recommendedName>
        <fullName evidence="3">NlpC/P60 domain-containing protein</fullName>
    </recommendedName>
</protein>